<sequence length="158" mass="17368">MPVPPFLADLRSHVGTQLLWLSGVSAVVVDDDERILLVRRADNGLWAIVGGVLEPGEQPAPAIVREVHEETGVHVVPERVCTVYTEPPMTYPNGDRAQYLDIAFRCRPVGGRARVNDDESLEVAWFPADALPAMEEKNLLKITQALKGGAESWFVEPS</sequence>
<evidence type="ECO:0000256" key="1">
    <source>
        <dbReference type="ARBA" id="ARBA00001946"/>
    </source>
</evidence>
<dbReference type="SUPFAM" id="SSF55811">
    <property type="entry name" value="Nudix"/>
    <property type="match status" value="1"/>
</dbReference>
<dbReference type="PANTHER" id="PTHR43046:SF16">
    <property type="entry name" value="ADP-RIBOSE PYROPHOSPHATASE YJHB-RELATED"/>
    <property type="match status" value="1"/>
</dbReference>
<dbReference type="Gene3D" id="3.90.79.10">
    <property type="entry name" value="Nucleoside Triphosphate Pyrophosphohydrolase"/>
    <property type="match status" value="1"/>
</dbReference>
<feature type="domain" description="Nudix hydrolase" evidence="5">
    <location>
        <begin position="19"/>
        <end position="148"/>
    </location>
</feature>
<dbReference type="PRINTS" id="PR00502">
    <property type="entry name" value="NUDIXFAMILY"/>
</dbReference>
<dbReference type="PANTHER" id="PTHR43046">
    <property type="entry name" value="GDP-MANNOSE MANNOSYL HYDROLASE"/>
    <property type="match status" value="1"/>
</dbReference>
<dbReference type="Pfam" id="PF00293">
    <property type="entry name" value="NUDIX"/>
    <property type="match status" value="1"/>
</dbReference>
<evidence type="ECO:0000256" key="2">
    <source>
        <dbReference type="ARBA" id="ARBA00005582"/>
    </source>
</evidence>
<reference evidence="6 7" key="1">
    <citation type="submission" date="2017-08" db="EMBL/GenBank/DDBJ databases">
        <title>Complete Genome Sequence of Streptomyces formicae KY5, the formicamycin producer.</title>
        <authorList>
            <person name="Holmes N.A."/>
            <person name="Devine R."/>
            <person name="Qin Z."/>
            <person name="Seipke R.F."/>
            <person name="Wilkinson B."/>
            <person name="Hutchings M.I."/>
        </authorList>
    </citation>
    <scope>NUCLEOTIDE SEQUENCE [LARGE SCALE GENOMIC DNA]</scope>
    <source>
        <strain evidence="6 7">KY5</strain>
    </source>
</reference>
<dbReference type="InterPro" id="IPR020084">
    <property type="entry name" value="NUDIX_hydrolase_CS"/>
</dbReference>
<organism evidence="6 7">
    <name type="scientific">Streptomyces formicae</name>
    <dbReference type="NCBI Taxonomy" id="1616117"/>
    <lineage>
        <taxon>Bacteria</taxon>
        <taxon>Bacillati</taxon>
        <taxon>Actinomycetota</taxon>
        <taxon>Actinomycetes</taxon>
        <taxon>Kitasatosporales</taxon>
        <taxon>Streptomycetaceae</taxon>
        <taxon>Streptomyces</taxon>
    </lineage>
</organism>
<keyword evidence="3 4" id="KW-0378">Hydrolase</keyword>
<dbReference type="InterPro" id="IPR015797">
    <property type="entry name" value="NUDIX_hydrolase-like_dom_sf"/>
</dbReference>
<dbReference type="PROSITE" id="PS00893">
    <property type="entry name" value="NUDIX_BOX"/>
    <property type="match status" value="1"/>
</dbReference>
<dbReference type="PROSITE" id="PS51462">
    <property type="entry name" value="NUDIX"/>
    <property type="match status" value="1"/>
</dbReference>
<comment type="similarity">
    <text evidence="2 4">Belongs to the Nudix hydrolase family.</text>
</comment>
<evidence type="ECO:0000256" key="4">
    <source>
        <dbReference type="RuleBase" id="RU003476"/>
    </source>
</evidence>
<dbReference type="AlphaFoldDB" id="A0A291Q2L6"/>
<dbReference type="InterPro" id="IPR000086">
    <property type="entry name" value="NUDIX_hydrolase_dom"/>
</dbReference>
<gene>
    <name evidence="6" type="ORF">KY5_0708</name>
</gene>
<dbReference type="KEGG" id="sfk:KY5_0708"/>
<keyword evidence="7" id="KW-1185">Reference proteome</keyword>
<evidence type="ECO:0000259" key="5">
    <source>
        <dbReference type="PROSITE" id="PS51462"/>
    </source>
</evidence>
<evidence type="ECO:0000313" key="7">
    <source>
        <dbReference type="Proteomes" id="UP000221011"/>
    </source>
</evidence>
<name>A0A291Q2L6_9ACTN</name>
<dbReference type="EMBL" id="CP022685">
    <property type="protein sequence ID" value="ATL25726.1"/>
    <property type="molecule type" value="Genomic_DNA"/>
</dbReference>
<evidence type="ECO:0000256" key="3">
    <source>
        <dbReference type="ARBA" id="ARBA00022801"/>
    </source>
</evidence>
<proteinExistence type="inferred from homology"/>
<comment type="cofactor">
    <cofactor evidence="1">
        <name>Mg(2+)</name>
        <dbReference type="ChEBI" id="CHEBI:18420"/>
    </cofactor>
</comment>
<dbReference type="GO" id="GO:0016787">
    <property type="term" value="F:hydrolase activity"/>
    <property type="evidence" value="ECO:0007669"/>
    <property type="project" value="UniProtKB-KW"/>
</dbReference>
<protein>
    <submittedName>
        <fullName evidence="6">MutT/NUDIX family protein</fullName>
    </submittedName>
</protein>
<dbReference type="InterPro" id="IPR020476">
    <property type="entry name" value="Nudix_hydrolase"/>
</dbReference>
<dbReference type="CDD" id="cd18879">
    <property type="entry name" value="NUDIX_Hydrolase"/>
    <property type="match status" value="1"/>
</dbReference>
<dbReference type="Proteomes" id="UP000221011">
    <property type="component" value="Chromosome"/>
</dbReference>
<accession>A0A291Q2L6</accession>
<evidence type="ECO:0000313" key="6">
    <source>
        <dbReference type="EMBL" id="ATL25726.1"/>
    </source>
</evidence>
<dbReference type="RefSeq" id="WP_098240793.1">
    <property type="nucleotide sequence ID" value="NZ_CP022685.1"/>
</dbReference>